<dbReference type="Gene3D" id="1.10.10.60">
    <property type="entry name" value="Homeodomain-like"/>
    <property type="match status" value="1"/>
</dbReference>
<protein>
    <submittedName>
        <fullName evidence="5">Transcriptional regulator, AraC family</fullName>
    </submittedName>
</protein>
<dbReference type="OrthoDB" id="9813413at2"/>
<name>A0A1M5BH84_9BACT</name>
<proteinExistence type="predicted"/>
<dbReference type="SUPFAM" id="SSF46689">
    <property type="entry name" value="Homeodomain-like"/>
    <property type="match status" value="2"/>
</dbReference>
<evidence type="ECO:0000313" key="5">
    <source>
        <dbReference type="EMBL" id="SHF41789.1"/>
    </source>
</evidence>
<dbReference type="InterPro" id="IPR009057">
    <property type="entry name" value="Homeodomain-like_sf"/>
</dbReference>
<keyword evidence="1" id="KW-0805">Transcription regulation</keyword>
<dbReference type="Proteomes" id="UP000184041">
    <property type="component" value="Unassembled WGS sequence"/>
</dbReference>
<reference evidence="5 6" key="1">
    <citation type="submission" date="2016-11" db="EMBL/GenBank/DDBJ databases">
        <authorList>
            <person name="Jaros S."/>
            <person name="Januszkiewicz K."/>
            <person name="Wedrychowicz H."/>
        </authorList>
    </citation>
    <scope>NUCLEOTIDE SEQUENCE [LARGE SCALE GENOMIC DNA]</scope>
    <source>
        <strain evidence="5 6">DSM 21986</strain>
    </source>
</reference>
<dbReference type="SMART" id="SM00342">
    <property type="entry name" value="HTH_ARAC"/>
    <property type="match status" value="1"/>
</dbReference>
<evidence type="ECO:0000259" key="4">
    <source>
        <dbReference type="PROSITE" id="PS01124"/>
    </source>
</evidence>
<dbReference type="Pfam" id="PF20240">
    <property type="entry name" value="DUF6597"/>
    <property type="match status" value="1"/>
</dbReference>
<dbReference type="GO" id="GO:0003700">
    <property type="term" value="F:DNA-binding transcription factor activity"/>
    <property type="evidence" value="ECO:0007669"/>
    <property type="project" value="InterPro"/>
</dbReference>
<accession>A0A1M5BH84</accession>
<dbReference type="PROSITE" id="PS01124">
    <property type="entry name" value="HTH_ARAC_FAMILY_2"/>
    <property type="match status" value="1"/>
</dbReference>
<dbReference type="AlphaFoldDB" id="A0A1M5BH84"/>
<dbReference type="PANTHER" id="PTHR46796">
    <property type="entry name" value="HTH-TYPE TRANSCRIPTIONAL ACTIVATOR RHAS-RELATED"/>
    <property type="match status" value="1"/>
</dbReference>
<dbReference type="EMBL" id="FQUS01000008">
    <property type="protein sequence ID" value="SHF41789.1"/>
    <property type="molecule type" value="Genomic_DNA"/>
</dbReference>
<evidence type="ECO:0000256" key="3">
    <source>
        <dbReference type="ARBA" id="ARBA00023163"/>
    </source>
</evidence>
<keyword evidence="6" id="KW-1185">Reference proteome</keyword>
<evidence type="ECO:0000256" key="2">
    <source>
        <dbReference type="ARBA" id="ARBA00023125"/>
    </source>
</evidence>
<gene>
    <name evidence="5" type="ORF">SAMN05443144_108124</name>
</gene>
<evidence type="ECO:0000256" key="1">
    <source>
        <dbReference type="ARBA" id="ARBA00023015"/>
    </source>
</evidence>
<dbReference type="InterPro" id="IPR046532">
    <property type="entry name" value="DUF6597"/>
</dbReference>
<dbReference type="InterPro" id="IPR018060">
    <property type="entry name" value="HTH_AraC"/>
</dbReference>
<feature type="domain" description="HTH araC/xylS-type" evidence="4">
    <location>
        <begin position="159"/>
        <end position="261"/>
    </location>
</feature>
<organism evidence="5 6">
    <name type="scientific">Fodinibius roseus</name>
    <dbReference type="NCBI Taxonomy" id="1194090"/>
    <lineage>
        <taxon>Bacteria</taxon>
        <taxon>Pseudomonadati</taxon>
        <taxon>Balneolota</taxon>
        <taxon>Balneolia</taxon>
        <taxon>Balneolales</taxon>
        <taxon>Balneolaceae</taxon>
        <taxon>Fodinibius</taxon>
    </lineage>
</organism>
<dbReference type="InterPro" id="IPR050204">
    <property type="entry name" value="AraC_XylS_family_regulators"/>
</dbReference>
<dbReference type="RefSeq" id="WP_073062751.1">
    <property type="nucleotide sequence ID" value="NZ_FQUS01000008.1"/>
</dbReference>
<sequence length="271" mass="30721">MAEYEYIPNGPISSYVKFIWISDNYTPASSRERLLPNGSSQLIINMGHQKFRHFDTADSPTEKEYDPAVITGIHTHNIFLDSHSRISTIGAVFRPGALSALFNTPAHAFTNDVISLQDLVGSQVPALRERLIETASAEAQCKLLETFLSRRLDTSFQPNPAVIYSVAQLNNKNGTPRIAEIRDKIGYSRRHFSGLFKQIVGITPKQYAKIRRFQHTLTLMHQRNIRDWAEVALAGGYYDQPHFNRDFKRLSGISPTEYYRNQGDAKNHVPA</sequence>
<dbReference type="Pfam" id="PF12833">
    <property type="entry name" value="HTH_18"/>
    <property type="match status" value="1"/>
</dbReference>
<keyword evidence="2" id="KW-0238">DNA-binding</keyword>
<dbReference type="GO" id="GO:0043565">
    <property type="term" value="F:sequence-specific DNA binding"/>
    <property type="evidence" value="ECO:0007669"/>
    <property type="project" value="InterPro"/>
</dbReference>
<dbReference type="STRING" id="1194090.SAMN05443144_108124"/>
<evidence type="ECO:0000313" key="6">
    <source>
        <dbReference type="Proteomes" id="UP000184041"/>
    </source>
</evidence>
<keyword evidence="3" id="KW-0804">Transcription</keyword>